<organism evidence="2 3">
    <name type="scientific">Laodelphax striatellus</name>
    <name type="common">Small brown planthopper</name>
    <name type="synonym">Delphax striatella</name>
    <dbReference type="NCBI Taxonomy" id="195883"/>
    <lineage>
        <taxon>Eukaryota</taxon>
        <taxon>Metazoa</taxon>
        <taxon>Ecdysozoa</taxon>
        <taxon>Arthropoda</taxon>
        <taxon>Hexapoda</taxon>
        <taxon>Insecta</taxon>
        <taxon>Pterygota</taxon>
        <taxon>Neoptera</taxon>
        <taxon>Paraneoptera</taxon>
        <taxon>Hemiptera</taxon>
        <taxon>Auchenorrhyncha</taxon>
        <taxon>Fulgoroidea</taxon>
        <taxon>Delphacidae</taxon>
        <taxon>Criomorphinae</taxon>
        <taxon>Laodelphax</taxon>
    </lineage>
</organism>
<feature type="chain" id="PRO_5019795622" evidence="1">
    <location>
        <begin position="31"/>
        <end position="549"/>
    </location>
</feature>
<sequence length="549" mass="64355">MVSISLRNFIGLHKSLLVVLVILACSHVESINGLSLSESSSVDGLANDFMSEVLQASEDLSLTRGKRTIVSITIVKAEVADHGTSLKSTLNEISLRVKQAFAEEKIRVLSSYIFNSDQFRNILKKNFAGKIKPSQFFNDKTFFRKFQTQIYRYCRQWPKMRGNAEVLRAVKAFVDYWPMRDMTQAMFDSVNDGIGSVDGKGYYFQCFIIYIKNTRELTFVNPEFIKKLESFSWLDNILRNRMEIAKEHIFDFNAERIFFADLFDAIDAGIFNDPINNFFLWRADAINEHGVFADIQYYVKETEYRQNHFTSKLRPYVKTEKEGGEEIMMGNLDELLLEAYTEEKTLVLASYLVNSESFREILNRNFGGKVNVLQFYNNKEAYSKFQDYMYTYCRGALTLRNDPDLIKAVRSFINFWPKRDMSQSTYDTQEQGAHSFDYLHKFASYLRNLKGDGKFSFVNNEFIRRVVDNKKLEVILLGRMKVAKESIFDFNAEKRFYEELFDAVDGGIFNKEIDELQKWKKEVLWKKCVLIEKYTENMEHQQREFKFVI</sequence>
<dbReference type="OrthoDB" id="10487442at2759"/>
<reference evidence="2 3" key="1">
    <citation type="journal article" date="2017" name="Gigascience">
        <title>Genome sequence of the small brown planthopper, Laodelphax striatellus.</title>
        <authorList>
            <person name="Zhu J."/>
            <person name="Jiang F."/>
            <person name="Wang X."/>
            <person name="Yang P."/>
            <person name="Bao Y."/>
            <person name="Zhao W."/>
            <person name="Wang W."/>
            <person name="Lu H."/>
            <person name="Wang Q."/>
            <person name="Cui N."/>
            <person name="Li J."/>
            <person name="Chen X."/>
            <person name="Luo L."/>
            <person name="Yu J."/>
            <person name="Kang L."/>
            <person name="Cui F."/>
        </authorList>
    </citation>
    <scope>NUCLEOTIDE SEQUENCE [LARGE SCALE GENOMIC DNA]</scope>
    <source>
        <strain evidence="2">Lst14</strain>
    </source>
</reference>
<name>A0A482XLQ6_LAOST</name>
<protein>
    <submittedName>
        <fullName evidence="2">Uncharacterized protein</fullName>
    </submittedName>
</protein>
<evidence type="ECO:0000313" key="3">
    <source>
        <dbReference type="Proteomes" id="UP000291343"/>
    </source>
</evidence>
<proteinExistence type="predicted"/>
<comment type="caution">
    <text evidence="2">The sequence shown here is derived from an EMBL/GenBank/DDBJ whole genome shotgun (WGS) entry which is preliminary data.</text>
</comment>
<evidence type="ECO:0000256" key="1">
    <source>
        <dbReference type="SAM" id="SignalP"/>
    </source>
</evidence>
<evidence type="ECO:0000313" key="2">
    <source>
        <dbReference type="EMBL" id="RZF46329.1"/>
    </source>
</evidence>
<gene>
    <name evidence="2" type="ORF">LSTR_LSTR008710</name>
</gene>
<accession>A0A482XLQ6</accession>
<dbReference type="EMBL" id="QKKF02006472">
    <property type="protein sequence ID" value="RZF46329.1"/>
    <property type="molecule type" value="Genomic_DNA"/>
</dbReference>
<dbReference type="Proteomes" id="UP000291343">
    <property type="component" value="Unassembled WGS sequence"/>
</dbReference>
<keyword evidence="1" id="KW-0732">Signal</keyword>
<keyword evidence="3" id="KW-1185">Reference proteome</keyword>
<dbReference type="InParanoid" id="A0A482XLQ6"/>
<dbReference type="PROSITE" id="PS51257">
    <property type="entry name" value="PROKAR_LIPOPROTEIN"/>
    <property type="match status" value="1"/>
</dbReference>
<feature type="signal peptide" evidence="1">
    <location>
        <begin position="1"/>
        <end position="30"/>
    </location>
</feature>
<dbReference type="AlphaFoldDB" id="A0A482XLQ6"/>